<accession>A0A0A0HQA2</accession>
<dbReference type="EMBL" id="AONH01000002">
    <property type="protein sequence ID" value="KGM89151.1"/>
    <property type="molecule type" value="Genomic_DNA"/>
</dbReference>
<dbReference type="CDD" id="cd13693">
    <property type="entry name" value="PBP2_polar_AA"/>
    <property type="match status" value="1"/>
</dbReference>
<dbReference type="GO" id="GO:0005576">
    <property type="term" value="C:extracellular region"/>
    <property type="evidence" value="ECO:0007669"/>
    <property type="project" value="TreeGrafter"/>
</dbReference>
<dbReference type="PANTHER" id="PTHR30085">
    <property type="entry name" value="AMINO ACID ABC TRANSPORTER PERMEASE"/>
    <property type="match status" value="1"/>
</dbReference>
<dbReference type="PROSITE" id="PS01039">
    <property type="entry name" value="SBP_BACTERIAL_3"/>
    <property type="match status" value="1"/>
</dbReference>
<comment type="caution">
    <text evidence="7">The sequence shown here is derived from an EMBL/GenBank/DDBJ whole genome shotgun (WGS) entry which is preliminary data.</text>
</comment>
<sequence>MRTYIKAALTAVVATLTSTAAMADALQDIKDAGKIVVGVKQDYKPWGYLTSDGQLQGLEIDLAKDVAERLGVEVELVPVVASNRMEFLQQGRIDLIIATMGDNPQRREVIGMIEPNYYAGGTNVLAPKAAGLENWEDLKGADVCALQGSYYNKRVTQLYGPNLVAFAGIPEATAALLNGSCVAFLYDNTWIESQLASDAQWAEFEMPFPTEDPQAWSIAVPLEELDQPYGKLMSEIVTDWHKSGYLIERNAANGIAPSPFLQAEHDRLK</sequence>
<evidence type="ECO:0000256" key="4">
    <source>
        <dbReference type="RuleBase" id="RU003744"/>
    </source>
</evidence>
<reference evidence="7 8" key="1">
    <citation type="submission" date="2013-01" db="EMBL/GenBank/DDBJ databases">
        <authorList>
            <person name="Fiebig A."/>
            <person name="Goeker M."/>
            <person name="Klenk H.-P.P."/>
        </authorList>
    </citation>
    <scope>NUCLEOTIDE SEQUENCE [LARGE SCALE GENOMIC DNA]</scope>
    <source>
        <strain evidence="7 8">DSM 17069</strain>
    </source>
</reference>
<keyword evidence="2" id="KW-0813">Transport</keyword>
<dbReference type="GO" id="GO:0030288">
    <property type="term" value="C:outer membrane-bounded periplasmic space"/>
    <property type="evidence" value="ECO:0007669"/>
    <property type="project" value="TreeGrafter"/>
</dbReference>
<dbReference type="InterPro" id="IPR018313">
    <property type="entry name" value="SBP_3_CS"/>
</dbReference>
<dbReference type="SMART" id="SM00062">
    <property type="entry name" value="PBPb"/>
    <property type="match status" value="1"/>
</dbReference>
<dbReference type="STRING" id="215743.ROSMUCSMR3_03268"/>
<comment type="similarity">
    <text evidence="1 4">Belongs to the bacterial solute-binding protein 3 family.</text>
</comment>
<keyword evidence="3 5" id="KW-0732">Signal</keyword>
<dbReference type="RefSeq" id="WP_037269995.1">
    <property type="nucleotide sequence ID" value="NZ_KN293976.1"/>
</dbReference>
<organism evidence="7 8">
    <name type="scientific">Roseovarius mucosus DSM 17069</name>
    <dbReference type="NCBI Taxonomy" id="1288298"/>
    <lineage>
        <taxon>Bacteria</taxon>
        <taxon>Pseudomonadati</taxon>
        <taxon>Pseudomonadota</taxon>
        <taxon>Alphaproteobacteria</taxon>
        <taxon>Rhodobacterales</taxon>
        <taxon>Roseobacteraceae</taxon>
        <taxon>Roseovarius</taxon>
    </lineage>
</organism>
<proteinExistence type="inferred from homology"/>
<dbReference type="Proteomes" id="UP000030021">
    <property type="component" value="Unassembled WGS sequence"/>
</dbReference>
<feature type="domain" description="Solute-binding protein family 3/N-terminal" evidence="6">
    <location>
        <begin position="34"/>
        <end position="254"/>
    </location>
</feature>
<dbReference type="SUPFAM" id="SSF53850">
    <property type="entry name" value="Periplasmic binding protein-like II"/>
    <property type="match status" value="1"/>
</dbReference>
<name>A0A0A0HQA2_9RHOB</name>
<dbReference type="eggNOG" id="COG0834">
    <property type="taxonomic scope" value="Bacteria"/>
</dbReference>
<dbReference type="HOGENOM" id="CLU_019602_18_4_5"/>
<dbReference type="OrthoDB" id="9814231at2"/>
<dbReference type="Pfam" id="PF00497">
    <property type="entry name" value="SBP_bac_3"/>
    <property type="match status" value="1"/>
</dbReference>
<evidence type="ECO:0000256" key="5">
    <source>
        <dbReference type="SAM" id="SignalP"/>
    </source>
</evidence>
<gene>
    <name evidence="7" type="ORF">rosmuc_00635</name>
</gene>
<evidence type="ECO:0000256" key="3">
    <source>
        <dbReference type="ARBA" id="ARBA00022729"/>
    </source>
</evidence>
<dbReference type="AlphaFoldDB" id="A0A0A0HQA2"/>
<dbReference type="PATRIC" id="fig|1288298.3.peg.636"/>
<evidence type="ECO:0000313" key="8">
    <source>
        <dbReference type="Proteomes" id="UP000030021"/>
    </source>
</evidence>
<feature type="signal peptide" evidence="5">
    <location>
        <begin position="1"/>
        <end position="23"/>
    </location>
</feature>
<feature type="chain" id="PRO_5001970236" evidence="5">
    <location>
        <begin position="24"/>
        <end position="269"/>
    </location>
</feature>
<protein>
    <submittedName>
        <fullName evidence="7">Amino acid ABC transporter substrate-binding protein, PAAT family</fullName>
    </submittedName>
</protein>
<dbReference type="PANTHER" id="PTHR30085:SF6">
    <property type="entry name" value="ABC TRANSPORTER GLUTAMINE-BINDING PROTEIN GLNH"/>
    <property type="match status" value="1"/>
</dbReference>
<evidence type="ECO:0000313" key="7">
    <source>
        <dbReference type="EMBL" id="KGM89151.1"/>
    </source>
</evidence>
<evidence type="ECO:0000259" key="6">
    <source>
        <dbReference type="SMART" id="SM00062"/>
    </source>
</evidence>
<evidence type="ECO:0000256" key="2">
    <source>
        <dbReference type="ARBA" id="ARBA00022448"/>
    </source>
</evidence>
<dbReference type="Gene3D" id="3.40.190.10">
    <property type="entry name" value="Periplasmic binding protein-like II"/>
    <property type="match status" value="2"/>
</dbReference>
<dbReference type="GO" id="GO:0006865">
    <property type="term" value="P:amino acid transport"/>
    <property type="evidence" value="ECO:0007669"/>
    <property type="project" value="TreeGrafter"/>
</dbReference>
<evidence type="ECO:0000256" key="1">
    <source>
        <dbReference type="ARBA" id="ARBA00010333"/>
    </source>
</evidence>
<dbReference type="InterPro" id="IPR001638">
    <property type="entry name" value="Solute-binding_3/MltF_N"/>
</dbReference>
<dbReference type="InterPro" id="IPR051455">
    <property type="entry name" value="Bact_solute-bind_prot3"/>
</dbReference>